<evidence type="ECO:0000256" key="3">
    <source>
        <dbReference type="PIRNR" id="PIRNR001365"/>
    </source>
</evidence>
<evidence type="ECO:0000256" key="4">
    <source>
        <dbReference type="PIRSR" id="PIRSR001365-1"/>
    </source>
</evidence>
<sequence>MTRLDRSTLHGFVPAVVTPFAADGSIVDADFKTLVERLIACGATGICVAGDNGESWNLSIDERAHLTRLAVEAAAGRVPIITGVSAPSAQQTIAYAKAADAAGAAAVLAMPQTYVIKATREELVARFSRLSDATDIPVILYNSPRRTQIELSLADIDAIMGCVPVIGIKESHRDFFHLTHLIEQFAERMAIMVGPSHYILPGIALGAAGFIATGPELLGAKAGEITAIARQAPSAESAHLHFQLTALYELLMGTGTWPSSFKAALNLLGWPAGIPRDPVLPIAGPALQAIEKRLGELGLR</sequence>
<dbReference type="SMART" id="SM01130">
    <property type="entry name" value="DHDPS"/>
    <property type="match status" value="1"/>
</dbReference>
<keyword evidence="7" id="KW-1185">Reference proteome</keyword>
<proteinExistence type="inferred from homology"/>
<dbReference type="InterPro" id="IPR002220">
    <property type="entry name" value="DapA-like"/>
</dbReference>
<dbReference type="AlphaFoldDB" id="A0A841J4F7"/>
<feature type="active site" description="Schiff-base intermediate with substrate" evidence="4">
    <location>
        <position position="169"/>
    </location>
</feature>
<evidence type="ECO:0000256" key="1">
    <source>
        <dbReference type="ARBA" id="ARBA00007592"/>
    </source>
</evidence>
<dbReference type="RefSeq" id="WP_184078296.1">
    <property type="nucleotide sequence ID" value="NZ_JACIJP010000001.1"/>
</dbReference>
<evidence type="ECO:0000313" key="6">
    <source>
        <dbReference type="EMBL" id="MBB6123408.1"/>
    </source>
</evidence>
<dbReference type="EMBL" id="JACIJP010000001">
    <property type="protein sequence ID" value="MBB6123408.1"/>
    <property type="molecule type" value="Genomic_DNA"/>
</dbReference>
<dbReference type="Proteomes" id="UP000552700">
    <property type="component" value="Unassembled WGS sequence"/>
</dbReference>
<feature type="binding site" evidence="5">
    <location>
        <position position="211"/>
    </location>
    <ligand>
        <name>pyruvate</name>
        <dbReference type="ChEBI" id="CHEBI:15361"/>
    </ligand>
</feature>
<dbReference type="CDD" id="cd00408">
    <property type="entry name" value="DHDPS-like"/>
    <property type="match status" value="1"/>
</dbReference>
<evidence type="ECO:0000256" key="2">
    <source>
        <dbReference type="ARBA" id="ARBA00023239"/>
    </source>
</evidence>
<reference evidence="6 7" key="1">
    <citation type="submission" date="2020-08" db="EMBL/GenBank/DDBJ databases">
        <title>Genomic Encyclopedia of Type Strains, Phase IV (KMG-IV): sequencing the most valuable type-strain genomes for metagenomic binning, comparative biology and taxonomic classification.</title>
        <authorList>
            <person name="Goeker M."/>
        </authorList>
    </citation>
    <scope>NUCLEOTIDE SEQUENCE [LARGE SCALE GENOMIC DNA]</scope>
    <source>
        <strain evidence="6 7">DSM 102255</strain>
    </source>
</reference>
<comment type="caution">
    <text evidence="6">The sequence shown here is derived from an EMBL/GenBank/DDBJ whole genome shotgun (WGS) entry which is preliminary data.</text>
</comment>
<name>A0A841J4F7_9SPHN</name>
<dbReference type="PANTHER" id="PTHR12128:SF66">
    <property type="entry name" value="4-HYDROXY-2-OXOGLUTARATE ALDOLASE, MITOCHONDRIAL"/>
    <property type="match status" value="1"/>
</dbReference>
<dbReference type="PANTHER" id="PTHR12128">
    <property type="entry name" value="DIHYDRODIPICOLINATE SYNTHASE"/>
    <property type="match status" value="1"/>
</dbReference>
<dbReference type="SUPFAM" id="SSF51569">
    <property type="entry name" value="Aldolase"/>
    <property type="match status" value="1"/>
</dbReference>
<protein>
    <submittedName>
        <fullName evidence="6">4-hydroxy-tetrahydrodipicolinate synthase</fullName>
        <ecNumber evidence="6">4.3.3.7</ecNumber>
    </submittedName>
</protein>
<comment type="similarity">
    <text evidence="1 3">Belongs to the DapA family.</text>
</comment>
<dbReference type="Pfam" id="PF00701">
    <property type="entry name" value="DHDPS"/>
    <property type="match status" value="1"/>
</dbReference>
<evidence type="ECO:0000313" key="7">
    <source>
        <dbReference type="Proteomes" id="UP000552700"/>
    </source>
</evidence>
<dbReference type="PRINTS" id="PR00146">
    <property type="entry name" value="DHPICSNTHASE"/>
</dbReference>
<organism evidence="6 7">
    <name type="scientific">Sphingobium subterraneum</name>
    <dbReference type="NCBI Taxonomy" id="627688"/>
    <lineage>
        <taxon>Bacteria</taxon>
        <taxon>Pseudomonadati</taxon>
        <taxon>Pseudomonadota</taxon>
        <taxon>Alphaproteobacteria</taxon>
        <taxon>Sphingomonadales</taxon>
        <taxon>Sphingomonadaceae</taxon>
        <taxon>Sphingobium</taxon>
    </lineage>
</organism>
<feature type="active site" description="Proton donor/acceptor" evidence="4">
    <location>
        <position position="141"/>
    </location>
</feature>
<dbReference type="PIRSF" id="PIRSF001365">
    <property type="entry name" value="DHDPS"/>
    <property type="match status" value="1"/>
</dbReference>
<dbReference type="GO" id="GO:0008840">
    <property type="term" value="F:4-hydroxy-tetrahydrodipicolinate synthase activity"/>
    <property type="evidence" value="ECO:0007669"/>
    <property type="project" value="UniProtKB-EC"/>
</dbReference>
<dbReference type="Gene3D" id="3.20.20.70">
    <property type="entry name" value="Aldolase class I"/>
    <property type="match status" value="1"/>
</dbReference>
<evidence type="ECO:0000256" key="5">
    <source>
        <dbReference type="PIRSR" id="PIRSR001365-2"/>
    </source>
</evidence>
<dbReference type="InterPro" id="IPR013785">
    <property type="entry name" value="Aldolase_TIM"/>
</dbReference>
<accession>A0A841J4F7</accession>
<gene>
    <name evidence="6" type="ORF">FHS92_001115</name>
</gene>
<keyword evidence="2 3" id="KW-0456">Lyase</keyword>
<dbReference type="EC" id="4.3.3.7" evidence="6"/>